<gene>
    <name evidence="2" type="ORF">ACHAW5_000930</name>
</gene>
<comment type="caution">
    <text evidence="2">The sequence shown here is derived from an EMBL/GenBank/DDBJ whole genome shotgun (WGS) entry which is preliminary data.</text>
</comment>
<dbReference type="EMBL" id="JALLAZ020001718">
    <property type="protein sequence ID" value="KAL3766912.1"/>
    <property type="molecule type" value="Genomic_DNA"/>
</dbReference>
<keyword evidence="3" id="KW-1185">Reference proteome</keyword>
<evidence type="ECO:0000256" key="1">
    <source>
        <dbReference type="SAM" id="MobiDB-lite"/>
    </source>
</evidence>
<feature type="compositionally biased region" description="Acidic residues" evidence="1">
    <location>
        <begin position="87"/>
        <end position="108"/>
    </location>
</feature>
<evidence type="ECO:0000313" key="3">
    <source>
        <dbReference type="Proteomes" id="UP001530315"/>
    </source>
</evidence>
<sequence>MEVAEATEEGRTTWAGAGAAMEGRHRLWRKHSPIIPSCGITIHDRRDDIDNIVNDLDQLLPSVETIRRAFNMDMEGWSRHKAPPSSWEEEEEEEEEEGEEEERDGEGEDRDRDDLEQIVHRRLRGHIANSGPLNAYIEMRGRDDSHELCRREYVRGLARYLLDRIGEMDGEQR</sequence>
<protein>
    <submittedName>
        <fullName evidence="2">Uncharacterized protein</fullName>
    </submittedName>
</protein>
<dbReference type="Proteomes" id="UP001530315">
    <property type="component" value="Unassembled WGS sequence"/>
</dbReference>
<accession>A0ABD3MXC9</accession>
<organism evidence="2 3">
    <name type="scientific">Stephanodiscus triporus</name>
    <dbReference type="NCBI Taxonomy" id="2934178"/>
    <lineage>
        <taxon>Eukaryota</taxon>
        <taxon>Sar</taxon>
        <taxon>Stramenopiles</taxon>
        <taxon>Ochrophyta</taxon>
        <taxon>Bacillariophyta</taxon>
        <taxon>Coscinodiscophyceae</taxon>
        <taxon>Thalassiosirophycidae</taxon>
        <taxon>Stephanodiscales</taxon>
        <taxon>Stephanodiscaceae</taxon>
        <taxon>Stephanodiscus</taxon>
    </lineage>
</organism>
<proteinExistence type="predicted"/>
<evidence type="ECO:0000313" key="2">
    <source>
        <dbReference type="EMBL" id="KAL3766912.1"/>
    </source>
</evidence>
<reference evidence="2 3" key="1">
    <citation type="submission" date="2024-10" db="EMBL/GenBank/DDBJ databases">
        <title>Updated reference genomes for cyclostephanoid diatoms.</title>
        <authorList>
            <person name="Roberts W.R."/>
            <person name="Alverson A.J."/>
        </authorList>
    </citation>
    <scope>NUCLEOTIDE SEQUENCE [LARGE SCALE GENOMIC DNA]</scope>
    <source>
        <strain evidence="2 3">AJA276-08</strain>
    </source>
</reference>
<feature type="region of interest" description="Disordered" evidence="1">
    <location>
        <begin position="75"/>
        <end position="113"/>
    </location>
</feature>
<dbReference type="AlphaFoldDB" id="A0ABD3MXC9"/>
<name>A0ABD3MXC9_9STRA</name>